<gene>
    <name evidence="2" type="ORF">GT020_02140</name>
</gene>
<dbReference type="InterPro" id="IPR051908">
    <property type="entry name" value="Ribosomal_N-acetyltransferase"/>
</dbReference>
<dbReference type="PANTHER" id="PTHR43441">
    <property type="entry name" value="RIBOSOMAL-PROTEIN-SERINE ACETYLTRANSFERASE"/>
    <property type="match status" value="1"/>
</dbReference>
<evidence type="ECO:0000259" key="1">
    <source>
        <dbReference type="PROSITE" id="PS51186"/>
    </source>
</evidence>
<dbReference type="PROSITE" id="PS51186">
    <property type="entry name" value="GNAT"/>
    <property type="match status" value="1"/>
</dbReference>
<dbReference type="Gene3D" id="3.40.630.30">
    <property type="match status" value="1"/>
</dbReference>
<reference evidence="2 3" key="1">
    <citation type="submission" date="2020-01" db="EMBL/GenBank/DDBJ databases">
        <title>Glutamicibacter soli M275.</title>
        <authorList>
            <person name="Meng X."/>
        </authorList>
    </citation>
    <scope>NUCLEOTIDE SEQUENCE [LARGE SCALE GENOMIC DNA]</scope>
    <source>
        <strain evidence="2 3">M275</strain>
    </source>
</reference>
<protein>
    <submittedName>
        <fullName evidence="2">GNAT family N-acetyltransferase</fullName>
    </submittedName>
</protein>
<evidence type="ECO:0000313" key="3">
    <source>
        <dbReference type="Proteomes" id="UP000477543"/>
    </source>
</evidence>
<dbReference type="Pfam" id="PF13302">
    <property type="entry name" value="Acetyltransf_3"/>
    <property type="match status" value="1"/>
</dbReference>
<proteinExistence type="predicted"/>
<dbReference type="InterPro" id="IPR000182">
    <property type="entry name" value="GNAT_dom"/>
</dbReference>
<dbReference type="InterPro" id="IPR016181">
    <property type="entry name" value="Acyl_CoA_acyltransferase"/>
</dbReference>
<name>A0A6L9G0L7_9MICC</name>
<dbReference type="RefSeq" id="WP_161447145.1">
    <property type="nucleotide sequence ID" value="NZ_WYDN01000001.1"/>
</dbReference>
<sequence length="176" mass="18903">MKPLREHLLPNGGRLALRSFTLQDIDAVHAYASDPLVCRYVDWGPNSRPDTEAFINEAMASAAGALNLAVTLDNEAIGAGAVWTASGQHACGELGYAMNSTCWGRGYATVVAGFLLDLGFSDLGLQRIEATCAPENTASRRVLEKSGFSYEGLLRAHKRTATGRRDSLLFARLATD</sequence>
<feature type="domain" description="N-acetyltransferase" evidence="1">
    <location>
        <begin position="15"/>
        <end position="175"/>
    </location>
</feature>
<dbReference type="PANTHER" id="PTHR43441:SF11">
    <property type="entry name" value="RIBOSOMAL-PROTEIN-SERINE ACETYLTRANSFERASE"/>
    <property type="match status" value="1"/>
</dbReference>
<dbReference type="GO" id="GO:0008999">
    <property type="term" value="F:protein-N-terminal-alanine acetyltransferase activity"/>
    <property type="evidence" value="ECO:0007669"/>
    <property type="project" value="TreeGrafter"/>
</dbReference>
<dbReference type="EMBL" id="WYDN01000001">
    <property type="protein sequence ID" value="NAZ14868.1"/>
    <property type="molecule type" value="Genomic_DNA"/>
</dbReference>
<organism evidence="2 3">
    <name type="scientific">Glutamicibacter soli</name>
    <dbReference type="NCBI Taxonomy" id="453836"/>
    <lineage>
        <taxon>Bacteria</taxon>
        <taxon>Bacillati</taxon>
        <taxon>Actinomycetota</taxon>
        <taxon>Actinomycetes</taxon>
        <taxon>Micrococcales</taxon>
        <taxon>Micrococcaceae</taxon>
        <taxon>Glutamicibacter</taxon>
    </lineage>
</organism>
<dbReference type="SUPFAM" id="SSF55729">
    <property type="entry name" value="Acyl-CoA N-acyltransferases (Nat)"/>
    <property type="match status" value="1"/>
</dbReference>
<dbReference type="Proteomes" id="UP000477543">
    <property type="component" value="Unassembled WGS sequence"/>
</dbReference>
<dbReference type="AlphaFoldDB" id="A0A6L9G0L7"/>
<dbReference type="GO" id="GO:1990189">
    <property type="term" value="F:protein N-terminal-serine acetyltransferase activity"/>
    <property type="evidence" value="ECO:0007669"/>
    <property type="project" value="TreeGrafter"/>
</dbReference>
<dbReference type="GO" id="GO:0005737">
    <property type="term" value="C:cytoplasm"/>
    <property type="evidence" value="ECO:0007669"/>
    <property type="project" value="TreeGrafter"/>
</dbReference>
<keyword evidence="2" id="KW-0808">Transferase</keyword>
<accession>A0A6L9G0L7</accession>
<comment type="caution">
    <text evidence="2">The sequence shown here is derived from an EMBL/GenBank/DDBJ whole genome shotgun (WGS) entry which is preliminary data.</text>
</comment>
<evidence type="ECO:0000313" key="2">
    <source>
        <dbReference type="EMBL" id="NAZ14868.1"/>
    </source>
</evidence>